<evidence type="ECO:0000256" key="3">
    <source>
        <dbReference type="ARBA" id="ARBA00022691"/>
    </source>
</evidence>
<proteinExistence type="inferred from homology"/>
<protein>
    <submittedName>
        <fullName evidence="5">Uncharacterized protein</fullName>
    </submittedName>
</protein>
<keyword evidence="2" id="KW-0808">Transferase</keyword>
<dbReference type="InterPro" id="IPR002935">
    <property type="entry name" value="SAM_O-MeTrfase"/>
</dbReference>
<gene>
    <name evidence="5" type="ORF">D9757_009622</name>
</gene>
<name>A0A8H5GVZ9_9AGAR</name>
<keyword evidence="1" id="KW-0489">Methyltransferase</keyword>
<dbReference type="SUPFAM" id="SSF53335">
    <property type="entry name" value="S-adenosyl-L-methionine-dependent methyltransferases"/>
    <property type="match status" value="1"/>
</dbReference>
<dbReference type="Pfam" id="PF01596">
    <property type="entry name" value="Methyltransf_3"/>
    <property type="match status" value="1"/>
</dbReference>
<keyword evidence="3" id="KW-0949">S-adenosyl-L-methionine</keyword>
<evidence type="ECO:0000256" key="2">
    <source>
        <dbReference type="ARBA" id="ARBA00022679"/>
    </source>
</evidence>
<sequence length="114" mass="12393">MDRSSPSIIDWSKSDSDAYQNSFLVKKNEVVDAVVKKGEKQEIPVQIAASAAHGKFLNLLVRSLGVKRILEIGTLGGGGYSSMWMGRALPDDGEMVARDSRKGSLFPFSSSLFI</sequence>
<dbReference type="OrthoDB" id="10251242at2759"/>
<evidence type="ECO:0000256" key="4">
    <source>
        <dbReference type="ARBA" id="ARBA00023453"/>
    </source>
</evidence>
<evidence type="ECO:0000313" key="6">
    <source>
        <dbReference type="Proteomes" id="UP000518752"/>
    </source>
</evidence>
<dbReference type="GO" id="GO:0008171">
    <property type="term" value="F:O-methyltransferase activity"/>
    <property type="evidence" value="ECO:0007669"/>
    <property type="project" value="InterPro"/>
</dbReference>
<evidence type="ECO:0000313" key="5">
    <source>
        <dbReference type="EMBL" id="KAF5372259.1"/>
    </source>
</evidence>
<organism evidence="5 6">
    <name type="scientific">Collybiopsis confluens</name>
    <dbReference type="NCBI Taxonomy" id="2823264"/>
    <lineage>
        <taxon>Eukaryota</taxon>
        <taxon>Fungi</taxon>
        <taxon>Dikarya</taxon>
        <taxon>Basidiomycota</taxon>
        <taxon>Agaricomycotina</taxon>
        <taxon>Agaricomycetes</taxon>
        <taxon>Agaricomycetidae</taxon>
        <taxon>Agaricales</taxon>
        <taxon>Marasmiineae</taxon>
        <taxon>Omphalotaceae</taxon>
        <taxon>Collybiopsis</taxon>
    </lineage>
</organism>
<comment type="caution">
    <text evidence="5">The sequence shown here is derived from an EMBL/GenBank/DDBJ whole genome shotgun (WGS) entry which is preliminary data.</text>
</comment>
<dbReference type="GO" id="GO:0032259">
    <property type="term" value="P:methylation"/>
    <property type="evidence" value="ECO:0007669"/>
    <property type="project" value="UniProtKB-KW"/>
</dbReference>
<keyword evidence="6" id="KW-1185">Reference proteome</keyword>
<dbReference type="Gene3D" id="3.40.50.150">
    <property type="entry name" value="Vaccinia Virus protein VP39"/>
    <property type="match status" value="1"/>
</dbReference>
<comment type="similarity">
    <text evidence="4">Belongs to the class I-like SAM-binding methyltransferase superfamily. Cation-dependent O-methyltransferase family.</text>
</comment>
<evidence type="ECO:0000256" key="1">
    <source>
        <dbReference type="ARBA" id="ARBA00022603"/>
    </source>
</evidence>
<dbReference type="AlphaFoldDB" id="A0A8H5GVZ9"/>
<accession>A0A8H5GVZ9</accession>
<dbReference type="InterPro" id="IPR029063">
    <property type="entry name" value="SAM-dependent_MTases_sf"/>
</dbReference>
<dbReference type="EMBL" id="JAACJN010000112">
    <property type="protein sequence ID" value="KAF5372259.1"/>
    <property type="molecule type" value="Genomic_DNA"/>
</dbReference>
<reference evidence="5 6" key="1">
    <citation type="journal article" date="2020" name="ISME J.">
        <title>Uncovering the hidden diversity of litter-decomposition mechanisms in mushroom-forming fungi.</title>
        <authorList>
            <person name="Floudas D."/>
            <person name="Bentzer J."/>
            <person name="Ahren D."/>
            <person name="Johansson T."/>
            <person name="Persson P."/>
            <person name="Tunlid A."/>
        </authorList>
    </citation>
    <scope>NUCLEOTIDE SEQUENCE [LARGE SCALE GENOMIC DNA]</scope>
    <source>
        <strain evidence="5 6">CBS 406.79</strain>
    </source>
</reference>
<dbReference type="Proteomes" id="UP000518752">
    <property type="component" value="Unassembled WGS sequence"/>
</dbReference>